<keyword evidence="2 5" id="KW-0812">Transmembrane</keyword>
<name>A0ABZ2X945_9HYPO</name>
<accession>A0ABZ2X945</accession>
<feature type="transmembrane region" description="Helical" evidence="5">
    <location>
        <begin position="230"/>
        <end position="249"/>
    </location>
</feature>
<dbReference type="InterPro" id="IPR050360">
    <property type="entry name" value="MFS_Sugar_Transporters"/>
</dbReference>
<keyword evidence="4 5" id="KW-0472">Membrane</keyword>
<gene>
    <name evidence="6" type="ORF">QYS62_010740</name>
</gene>
<evidence type="ECO:0000256" key="5">
    <source>
        <dbReference type="SAM" id="Phobius"/>
    </source>
</evidence>
<proteinExistence type="predicted"/>
<keyword evidence="7" id="KW-1185">Reference proteome</keyword>
<dbReference type="EMBL" id="CP151265">
    <property type="protein sequence ID" value="WZH49539.1"/>
    <property type="molecule type" value="Genomic_DNA"/>
</dbReference>
<keyword evidence="6" id="KW-0813">Transport</keyword>
<evidence type="ECO:0000256" key="1">
    <source>
        <dbReference type="ARBA" id="ARBA00004141"/>
    </source>
</evidence>
<feature type="transmembrane region" description="Helical" evidence="5">
    <location>
        <begin position="126"/>
        <end position="147"/>
    </location>
</feature>
<dbReference type="Proteomes" id="UP001489902">
    <property type="component" value="Chromosome 6"/>
</dbReference>
<protein>
    <submittedName>
        <fullName evidence="6">High-affinity glucose transporter rgt2</fullName>
    </submittedName>
</protein>
<evidence type="ECO:0000313" key="6">
    <source>
        <dbReference type="EMBL" id="WZH49539.1"/>
    </source>
</evidence>
<organism evidence="6 7">
    <name type="scientific">Fusarium acuminatum</name>
    <dbReference type="NCBI Taxonomy" id="5515"/>
    <lineage>
        <taxon>Eukaryota</taxon>
        <taxon>Fungi</taxon>
        <taxon>Dikarya</taxon>
        <taxon>Ascomycota</taxon>
        <taxon>Pezizomycotina</taxon>
        <taxon>Sordariomycetes</taxon>
        <taxon>Hypocreomycetidae</taxon>
        <taxon>Hypocreales</taxon>
        <taxon>Nectriaceae</taxon>
        <taxon>Fusarium</taxon>
        <taxon>Fusarium tricinctum species complex</taxon>
    </lineage>
</organism>
<keyword evidence="3 5" id="KW-1133">Transmembrane helix</keyword>
<dbReference type="Pfam" id="PF00083">
    <property type="entry name" value="Sugar_tr"/>
    <property type="match status" value="2"/>
</dbReference>
<sequence>MSFRLPLGLGILFLLILFVGLCFIDDLPTWDLTKSRDSDALKSLRSVRSGYPESEILAEFAALKAQASIREDDSKVPWVDIFRGTNLRRTLLAMSIGNMQQLLGIDFATNYVTIFLATISGNVSPFLLTMVGAILVFAGVVTGIYLVDRLGSRILALSTFTMVFLIDLVVGVLGFMDYIEKPSIAKIPTARLRKKTSSFSFLTLAAFSTVVIYVLPYISQPDAGNLGPKTYLVFAGWMAGCIAITYLYLPETKGRTPAELDAMFEAHVPARRFKDYQCNLSMESYMNEEKIETEIAHHDIKV</sequence>
<feature type="transmembrane region" description="Helical" evidence="5">
    <location>
        <begin position="199"/>
        <end position="218"/>
    </location>
</feature>
<dbReference type="InterPro" id="IPR036259">
    <property type="entry name" value="MFS_trans_sf"/>
</dbReference>
<feature type="transmembrane region" description="Helical" evidence="5">
    <location>
        <begin position="153"/>
        <end position="179"/>
    </location>
</feature>
<dbReference type="PANTHER" id="PTHR48022">
    <property type="entry name" value="PLASTIDIC GLUCOSE TRANSPORTER 4"/>
    <property type="match status" value="1"/>
</dbReference>
<evidence type="ECO:0000256" key="4">
    <source>
        <dbReference type="ARBA" id="ARBA00023136"/>
    </source>
</evidence>
<keyword evidence="6" id="KW-0762">Sugar transport</keyword>
<evidence type="ECO:0000256" key="3">
    <source>
        <dbReference type="ARBA" id="ARBA00022989"/>
    </source>
</evidence>
<dbReference type="SUPFAM" id="SSF103473">
    <property type="entry name" value="MFS general substrate transporter"/>
    <property type="match status" value="1"/>
</dbReference>
<dbReference type="InterPro" id="IPR005828">
    <property type="entry name" value="MFS_sugar_transport-like"/>
</dbReference>
<dbReference type="PANTHER" id="PTHR48022:SF2">
    <property type="entry name" value="PLASTIDIC GLUCOSE TRANSPORTER 4"/>
    <property type="match status" value="1"/>
</dbReference>
<evidence type="ECO:0000313" key="7">
    <source>
        <dbReference type="Proteomes" id="UP001489902"/>
    </source>
</evidence>
<evidence type="ECO:0000256" key="2">
    <source>
        <dbReference type="ARBA" id="ARBA00022692"/>
    </source>
</evidence>
<comment type="subcellular location">
    <subcellularLocation>
        <location evidence="1">Membrane</location>
        <topology evidence="1">Multi-pass membrane protein</topology>
    </subcellularLocation>
</comment>
<dbReference type="Gene3D" id="1.20.1250.20">
    <property type="entry name" value="MFS general substrate transporter like domains"/>
    <property type="match status" value="1"/>
</dbReference>
<reference evidence="6 7" key="1">
    <citation type="submission" date="2024-04" db="EMBL/GenBank/DDBJ databases">
        <title>Complete genome sequence of Fusarium acuminatum.</title>
        <authorList>
            <person name="Lan B."/>
        </authorList>
    </citation>
    <scope>NUCLEOTIDE SEQUENCE [LARGE SCALE GENOMIC DNA]</scope>
    <source>
        <strain evidence="6">1A</strain>
    </source>
</reference>